<feature type="coiled-coil region" evidence="8">
    <location>
        <begin position="803"/>
        <end position="837"/>
    </location>
</feature>
<feature type="coiled-coil region" evidence="8">
    <location>
        <begin position="1480"/>
        <end position="1602"/>
    </location>
</feature>
<feature type="coiled-coil region" evidence="8">
    <location>
        <begin position="1153"/>
        <end position="1226"/>
    </location>
</feature>
<feature type="compositionally biased region" description="Low complexity" evidence="9">
    <location>
        <begin position="1877"/>
        <end position="1892"/>
    </location>
</feature>
<feature type="coiled-coil region" evidence="8">
    <location>
        <begin position="1077"/>
        <end position="1104"/>
    </location>
</feature>
<dbReference type="Proteomes" id="UP000193719">
    <property type="component" value="Unassembled WGS sequence"/>
</dbReference>
<keyword evidence="3" id="KW-0963">Cytoplasm</keyword>
<feature type="coiled-coil region" evidence="8">
    <location>
        <begin position="686"/>
        <end position="734"/>
    </location>
</feature>
<sequence length="2361" mass="278102">MAFQKKTQQLDWSLFLSLNVDALQQGGEAAEEEIENLYIYLVEANIEKDPNATVENLKQLFRVIQLVMELKGVYLEDAIGEIKTLENQIQEQDEEISALKKEINKSSGDKIKYKENLAKVDKALEETQQKLQKEREHNQSLTIENTLEKEKNSGLQENLENVKKELNNYKKRFILQVAKEKTIKTDEQNYRNSIREQNYQIEGYLDNIKNLQNENNNLHTEIENMTTELEAMMAELDENQASQKEAQNRLDENEQLINELISEKEALKQKIEIMSEQMEFTGNQKDTICAKYKSELESVQSSADSLNASLLDKDTLIKKLQDENNQLKYEIEIHNTDALHRKLAEKDLIISNMSHKLEESYKDFELLSLEWDKIDKSLLESKKDRISQKKIKPFLEKFKEEKDRLTEERIHNNKKMKQLEQAINQKNEECIRLKTRVLEYEKGVYGLEEASNEIKELEKKVKLRDKNIIEQTEKINKLEKELDTFFEENDILRREMGLPEGKVINPSSSLMKKNLELEKLRSMNAALQDEIDKMEEERLSLKAQLRLNAVERGERAHKLGMSTDDLIAVEDFSMKLNEKNKNKSKLEKELKKAEEKIKDIDFENKKLKIEIRGNEKDIHNLKDKLDQAEKEKEILKSAAKELSNTFLHGKTINNNDYMDSVQKLIKLLESQSKKDVNNNIKSVGLYEEFTSINIELKRQLDDITEKYSELSKEKESFDKQIENLLIEVEKWKVKALAPRKRTIEIPENLRFGDITDISSIVEQLIECIQDCEIKTNEVNSLKEEVSKHKDIVFKLISQQRFLYLDYNKQKKEYEEKLEKLKSELDEMLCKNDIQSNHIKELESLSSRSDNELHKKVVDLSRNNMMLKITESNTNRKCDAIMEREKNLRKEMGEIKNNNLEIEKYTINALIYYKDYINDANSKIDYLSNKLLESVPKKDNDILQSKFEKLTNSYKNLLLWRDDWLKNKKNMQINLQQEKEVNKKLSSDLYQAIEEKEKAKLVANGVNELPQEALLLTQIEAYKNKIQVLEDKIIRMETSDTKLNEDLQGLQEKFMNSIESAIKLDEMNKISEEDKKEELSKEEKINNLTLEVNKLKGEVQKYKELSDLSYEQAKNLELRQSSNEKEKDILRAALEEFQIENDEKLLIGKLHEHIIALQLKEDSLKKEMESLKTKCINLENKVVVSNKNIQEKDNSIYQLKVEFHMRIRKLQRNIEQLRTNLSGFTKLNEFEKLSKEYAKAMINDIIKIEKITEYEEEIKELKDKLSEAELTTELKDELLTILKQPGKISDRILTWHKKISTLELNYLKIKRQLNDAKESEIQKENEITKRKQDIEDLEELIVKQKNEFEEEALNWEAREFELEKMVATLEEERDRVISISDDINNDLPDKSLPLWKQLERSIEVIKNKNKQLLMNSNNISNLKAQLKDSASCLELLKKQMSSKEKSIVDLSDHILKQKNLSDDKENNGNFANKLDFEVECRKREEKAFKMAKETIKTFQQQLKRKEETIIKYQNMLKETRKEILKQKEDSKKEILKLNEEINALHDQNITKLKTPKENTNYTEYIRSIDEESEQKIRDLEDMINDRDNEIKDTKQQIIDMQQKQSADIEQLNNRIEEISYCVKEKDDVIEEKNNIIKDLEVSLNEAIELSKKNLPEEIEKKISGLRKEIEDRNSIIDQKEKKEKSLIAAINDLKKEFIETDKIKTLNNDLQFKLKNTEEILQKSQKKNIKLKNDLEDLIKNIENIEKIKKEQETQISIYKDKLSDLRIKNKKMETDIKINKELLNKQSEKIKNKSIRPTSANSVKSVSSDSSISLRPSSADDAYQKWNNTKKLTKQIDILKKKLAEKTSECETQQITIKRLKDMNSRLEHSGFKRRSNSNSNGTTTNNNENDTFITTLNENDYTKRYVELLNSEEKLQKQINDLKGQNIYLEAENEKLQCVDMVEKEKQVETYKQKIIQLEEKLSIMNRYVEEFKRKENSKSIFDDIPDTQQFNKLKDEIKKLEDKNEELNRKLGEKEIECIELVQVIKGNNMVIEKQTKKMNDIELEKDELQKQLNDTLNMSDTNTLTLNSLIKTMEKDKYLSKIVPVFHHLTNTNYKLKSEVERLSSNSLTLRKYTQYVQNNLLQHRKKNYENLNTPQKSKNDNENEIKKSNNKKTIESPKNLNNESKNTKLLIEKLKKENNQLLASQDAKNKEIKLLREQLCKFESDEEDSNSSKIDSQEVMKLKSELKTKDDILNTVINTTDINISTSYNQKLQSIKYNKQVESLNKKLKDLTEEKDALMKEKVKLEAIIAEKERKNQQSQYHFQLIMEENEKLKAEIFSNQFYEELEDLKENYKEALEQNQHYIKVIERLKSKIQST</sequence>
<keyword evidence="4" id="KW-0970">Cilium biogenesis/degradation</keyword>
<evidence type="ECO:0000256" key="7">
    <source>
        <dbReference type="ARBA" id="ARBA00023273"/>
    </source>
</evidence>
<feature type="compositionally biased region" description="Low complexity" evidence="9">
    <location>
        <begin position="1799"/>
        <end position="1817"/>
    </location>
</feature>
<evidence type="ECO:0000256" key="3">
    <source>
        <dbReference type="ARBA" id="ARBA00022490"/>
    </source>
</evidence>
<dbReference type="STRING" id="1754191.A0A1Y1UYR7"/>
<gene>
    <name evidence="10" type="ORF">BCR36DRAFT_586919</name>
</gene>
<name>A0A1Y1UYR7_9FUNG</name>
<feature type="region of interest" description="Disordered" evidence="9">
    <location>
        <begin position="1789"/>
        <end position="1817"/>
    </location>
</feature>
<dbReference type="OrthoDB" id="6351660at2759"/>
<dbReference type="PANTHER" id="PTHR18879:SF20">
    <property type="entry name" value="CENTROSOMAL PROTEIN OF 290 KDA"/>
    <property type="match status" value="1"/>
</dbReference>
<feature type="coiled-coil region" evidence="8">
    <location>
        <begin position="2258"/>
        <end position="2357"/>
    </location>
</feature>
<protein>
    <submittedName>
        <fullName evidence="10">Uncharacterized protein</fullName>
    </submittedName>
</protein>
<keyword evidence="6" id="KW-0206">Cytoskeleton</keyword>
<feature type="coiled-coil region" evidence="8">
    <location>
        <begin position="1675"/>
        <end position="1775"/>
    </location>
</feature>
<feature type="coiled-coil region" evidence="8">
    <location>
        <begin position="1011"/>
        <end position="1038"/>
    </location>
</feature>
<keyword evidence="11" id="KW-1185">Reference proteome</keyword>
<feature type="coiled-coil region" evidence="8">
    <location>
        <begin position="1298"/>
        <end position="1353"/>
    </location>
</feature>
<feature type="coiled-coil region" evidence="8">
    <location>
        <begin position="395"/>
        <end position="544"/>
    </location>
</feature>
<keyword evidence="5 8" id="KW-0175">Coiled coil</keyword>
<organism evidence="10 11">
    <name type="scientific">Piromyces finnis</name>
    <dbReference type="NCBI Taxonomy" id="1754191"/>
    <lineage>
        <taxon>Eukaryota</taxon>
        <taxon>Fungi</taxon>
        <taxon>Fungi incertae sedis</taxon>
        <taxon>Chytridiomycota</taxon>
        <taxon>Chytridiomycota incertae sedis</taxon>
        <taxon>Neocallimastigomycetes</taxon>
        <taxon>Neocallimastigales</taxon>
        <taxon>Neocallimastigaceae</taxon>
        <taxon>Piromyces</taxon>
    </lineage>
</organism>
<evidence type="ECO:0000256" key="4">
    <source>
        <dbReference type="ARBA" id="ARBA00022794"/>
    </source>
</evidence>
<evidence type="ECO:0000256" key="2">
    <source>
        <dbReference type="ARBA" id="ARBA00004300"/>
    </source>
</evidence>
<feature type="region of interest" description="Disordered" evidence="9">
    <location>
        <begin position="2127"/>
        <end position="2169"/>
    </location>
</feature>
<evidence type="ECO:0000313" key="10">
    <source>
        <dbReference type="EMBL" id="ORX42993.1"/>
    </source>
</evidence>
<dbReference type="EMBL" id="MCFH01000057">
    <property type="protein sequence ID" value="ORX42993.1"/>
    <property type="molecule type" value="Genomic_DNA"/>
</dbReference>
<comment type="subcellular location">
    <subcellularLocation>
        <location evidence="1">Cytoplasm</location>
        <location evidence="1">Cytoskeleton</location>
        <location evidence="1">Cilium basal body</location>
    </subcellularLocation>
    <subcellularLocation>
        <location evidence="2">Cytoplasm</location>
        <location evidence="2">Cytoskeleton</location>
        <location evidence="2">Microtubule organizing center</location>
        <location evidence="2">Centrosome</location>
    </subcellularLocation>
</comment>
<keyword evidence="7" id="KW-0966">Cell projection</keyword>
<evidence type="ECO:0000256" key="5">
    <source>
        <dbReference type="ARBA" id="ARBA00023054"/>
    </source>
</evidence>
<feature type="coiled-coil region" evidence="8">
    <location>
        <begin position="569"/>
        <end position="645"/>
    </location>
</feature>
<evidence type="ECO:0000256" key="9">
    <source>
        <dbReference type="SAM" id="MobiDB-lite"/>
    </source>
</evidence>
<feature type="coiled-coil region" evidence="8">
    <location>
        <begin position="1906"/>
        <end position="2061"/>
    </location>
</feature>
<comment type="caution">
    <text evidence="10">The sequence shown here is derived from an EMBL/GenBank/DDBJ whole genome shotgun (WGS) entry which is preliminary data.</text>
</comment>
<dbReference type="PANTHER" id="PTHR18879">
    <property type="entry name" value="CENTROSOMAL PROTEIN OF 290 KDA"/>
    <property type="match status" value="1"/>
</dbReference>
<reference evidence="10 11" key="1">
    <citation type="submission" date="2016-08" db="EMBL/GenBank/DDBJ databases">
        <title>Genomes of anaerobic fungi encode conserved fungal cellulosomes for biomass hydrolysis.</title>
        <authorList>
            <consortium name="DOE Joint Genome Institute"/>
            <person name="Haitjema C.H."/>
            <person name="Gilmore S.P."/>
            <person name="Henske J.K."/>
            <person name="Solomon K.V."/>
            <person name="De Groot R."/>
            <person name="Kuo A."/>
            <person name="Mondo S.J."/>
            <person name="Salamov A.A."/>
            <person name="Labutti K."/>
            <person name="Zhao Z."/>
            <person name="Chiniquy J."/>
            <person name="Barry K."/>
            <person name="Brewer H.M."/>
            <person name="Purvine S.O."/>
            <person name="Wright A.T."/>
            <person name="Boxma B."/>
            <person name="Van Alen T."/>
            <person name="Hackstein J.H."/>
            <person name="Baker S.E."/>
            <person name="Grigoriev I.V."/>
            <person name="O'Malley M.A."/>
        </authorList>
    </citation>
    <scope>NUCLEOTIDE SEQUENCE [LARGE SCALE GENOMIC DNA]</scope>
    <source>
        <strain evidence="11">finn</strain>
    </source>
</reference>
<proteinExistence type="predicted"/>
<dbReference type="InterPro" id="IPR026201">
    <property type="entry name" value="Cep290"/>
</dbReference>
<evidence type="ECO:0000256" key="8">
    <source>
        <dbReference type="SAM" id="Coils"/>
    </source>
</evidence>
<evidence type="ECO:0000313" key="11">
    <source>
        <dbReference type="Proteomes" id="UP000193719"/>
    </source>
</evidence>
<reference evidence="10 11" key="2">
    <citation type="submission" date="2016-08" db="EMBL/GenBank/DDBJ databases">
        <title>Pervasive Adenine N6-methylation of Active Genes in Fungi.</title>
        <authorList>
            <consortium name="DOE Joint Genome Institute"/>
            <person name="Mondo S.J."/>
            <person name="Dannebaum R.O."/>
            <person name="Kuo R.C."/>
            <person name="Labutti K."/>
            <person name="Haridas S."/>
            <person name="Kuo A."/>
            <person name="Salamov A."/>
            <person name="Ahrendt S.R."/>
            <person name="Lipzen A."/>
            <person name="Sullivan W."/>
            <person name="Andreopoulos W.B."/>
            <person name="Clum A."/>
            <person name="Lindquist E."/>
            <person name="Daum C."/>
            <person name="Ramamoorthy G.K."/>
            <person name="Gryganskyi A."/>
            <person name="Culley D."/>
            <person name="Magnuson J.K."/>
            <person name="James T.Y."/>
            <person name="O'Malley M.A."/>
            <person name="Stajich J.E."/>
            <person name="Spatafora J.W."/>
            <person name="Visel A."/>
            <person name="Grigoriev I.V."/>
        </authorList>
    </citation>
    <scope>NUCLEOTIDE SEQUENCE [LARGE SCALE GENOMIC DNA]</scope>
    <source>
        <strain evidence="11">finn</strain>
    </source>
</reference>
<accession>A0A1Y1UYR7</accession>
<feature type="coiled-coil region" evidence="8">
    <location>
        <begin position="75"/>
        <end position="284"/>
    </location>
</feature>
<dbReference type="GO" id="GO:0030030">
    <property type="term" value="P:cell projection organization"/>
    <property type="evidence" value="ECO:0007669"/>
    <property type="project" value="UniProtKB-KW"/>
</dbReference>
<evidence type="ECO:0000256" key="1">
    <source>
        <dbReference type="ARBA" id="ARBA00004120"/>
    </source>
</evidence>
<evidence type="ECO:0000256" key="6">
    <source>
        <dbReference type="ARBA" id="ARBA00023212"/>
    </source>
</evidence>
<feature type="region of interest" description="Disordered" evidence="9">
    <location>
        <begin position="1868"/>
        <end position="1892"/>
    </location>
</feature>
<feature type="compositionally biased region" description="Basic and acidic residues" evidence="9">
    <location>
        <begin position="2141"/>
        <end position="2159"/>
    </location>
</feature>